<evidence type="ECO:0000259" key="6">
    <source>
        <dbReference type="Pfam" id="PF01699"/>
    </source>
</evidence>
<feature type="transmembrane region" description="Helical" evidence="5">
    <location>
        <begin position="236"/>
        <end position="255"/>
    </location>
</feature>
<dbReference type="GO" id="GO:0008273">
    <property type="term" value="F:calcium, potassium:sodium antiporter activity"/>
    <property type="evidence" value="ECO:0007669"/>
    <property type="project" value="TreeGrafter"/>
</dbReference>
<evidence type="ECO:0000256" key="1">
    <source>
        <dbReference type="ARBA" id="ARBA00004141"/>
    </source>
</evidence>
<gene>
    <name evidence="7" type="ORF">TtJL18_0918</name>
</gene>
<feature type="transmembrane region" description="Helical" evidence="5">
    <location>
        <begin position="275"/>
        <end position="294"/>
    </location>
</feature>
<name>H9ZR58_THETH</name>
<feature type="domain" description="Sodium/calcium exchanger membrane region" evidence="6">
    <location>
        <begin position="183"/>
        <end position="322"/>
    </location>
</feature>
<dbReference type="GO" id="GO:0005262">
    <property type="term" value="F:calcium channel activity"/>
    <property type="evidence" value="ECO:0007669"/>
    <property type="project" value="TreeGrafter"/>
</dbReference>
<evidence type="ECO:0000256" key="5">
    <source>
        <dbReference type="SAM" id="Phobius"/>
    </source>
</evidence>
<accession>H9ZR58</accession>
<feature type="transmembrane region" description="Helical" evidence="5">
    <location>
        <begin position="103"/>
        <end position="124"/>
    </location>
</feature>
<feature type="transmembrane region" description="Helical" evidence="5">
    <location>
        <begin position="179"/>
        <end position="197"/>
    </location>
</feature>
<keyword evidence="3 5" id="KW-1133">Transmembrane helix</keyword>
<evidence type="ECO:0000256" key="4">
    <source>
        <dbReference type="ARBA" id="ARBA00023136"/>
    </source>
</evidence>
<feature type="domain" description="Sodium/calcium exchanger membrane region" evidence="6">
    <location>
        <begin position="3"/>
        <end position="143"/>
    </location>
</feature>
<feature type="transmembrane region" description="Helical" evidence="5">
    <location>
        <begin position="301"/>
        <end position="323"/>
    </location>
</feature>
<protein>
    <submittedName>
        <fullName evidence="7">Ca2+/Na+ antiporter</fullName>
    </submittedName>
</protein>
<keyword evidence="4 5" id="KW-0472">Membrane</keyword>
<dbReference type="InterPro" id="IPR044880">
    <property type="entry name" value="NCX_ion-bd_dom_sf"/>
</dbReference>
<dbReference type="Pfam" id="PF01699">
    <property type="entry name" value="Na_Ca_ex"/>
    <property type="match status" value="2"/>
</dbReference>
<dbReference type="STRING" id="798128.TtJL18_0918"/>
<dbReference type="Proteomes" id="UP000007388">
    <property type="component" value="Chromosome"/>
</dbReference>
<organism evidence="7 8">
    <name type="scientific">Thermus thermophilus JL-18</name>
    <dbReference type="NCBI Taxonomy" id="798128"/>
    <lineage>
        <taxon>Bacteria</taxon>
        <taxon>Thermotogati</taxon>
        <taxon>Deinococcota</taxon>
        <taxon>Deinococci</taxon>
        <taxon>Thermales</taxon>
        <taxon>Thermaceae</taxon>
        <taxon>Thermus</taxon>
    </lineage>
</organism>
<dbReference type="RefSeq" id="WP_014629498.1">
    <property type="nucleotide sequence ID" value="NC_017587.1"/>
</dbReference>
<dbReference type="EMBL" id="CP003252">
    <property type="protein sequence ID" value="AFH38818.1"/>
    <property type="molecule type" value="Genomic_DNA"/>
</dbReference>
<dbReference type="InterPro" id="IPR004481">
    <property type="entry name" value="K/Na/Ca-exchanger"/>
</dbReference>
<evidence type="ECO:0000313" key="7">
    <source>
        <dbReference type="EMBL" id="AFH38818.1"/>
    </source>
</evidence>
<feature type="transmembrane region" description="Helical" evidence="5">
    <location>
        <begin position="130"/>
        <end position="149"/>
    </location>
</feature>
<dbReference type="AlphaFoldDB" id="H9ZR58"/>
<comment type="subcellular location">
    <subcellularLocation>
        <location evidence="1">Membrane</location>
        <topology evidence="1">Multi-pass membrane protein</topology>
    </subcellularLocation>
</comment>
<evidence type="ECO:0000313" key="8">
    <source>
        <dbReference type="Proteomes" id="UP000007388"/>
    </source>
</evidence>
<keyword evidence="2 5" id="KW-0812">Transmembrane</keyword>
<dbReference type="GO" id="GO:0006874">
    <property type="term" value="P:intracellular calcium ion homeostasis"/>
    <property type="evidence" value="ECO:0007669"/>
    <property type="project" value="TreeGrafter"/>
</dbReference>
<dbReference type="InterPro" id="IPR004837">
    <property type="entry name" value="NaCa_Exmemb"/>
</dbReference>
<evidence type="ECO:0000256" key="2">
    <source>
        <dbReference type="ARBA" id="ARBA00022692"/>
    </source>
</evidence>
<dbReference type="PATRIC" id="fig|798128.4.peg.893"/>
<dbReference type="PANTHER" id="PTHR10846:SF8">
    <property type="entry name" value="INNER MEMBRANE PROTEIN YRBG"/>
    <property type="match status" value="1"/>
</dbReference>
<dbReference type="KEGG" id="ttl:TtJL18_0918"/>
<reference evidence="7 8" key="1">
    <citation type="journal article" date="2013" name="Genome Announc.">
        <title>Whole Genome Sequencing of Thermus oshimai JL-2 and Thermus thermophilus JL-18, Incomplete Denitrifiers from the United States Great Basin.</title>
        <authorList>
            <person name="Murugapiran S.K."/>
            <person name="Huntemann M."/>
            <person name="Wei C.L."/>
            <person name="Han J."/>
            <person name="Detter J.C."/>
            <person name="Han C.S."/>
            <person name="Erkkila T.H."/>
            <person name="Teshima H."/>
            <person name="Chen A."/>
            <person name="Kyrpides N."/>
            <person name="Mavrommatis K."/>
            <person name="Markowitz V."/>
            <person name="Szeto E."/>
            <person name="Ivanova N."/>
            <person name="Pagani I."/>
            <person name="Lam J."/>
            <person name="McDonald A.I."/>
            <person name="Dodsworth J.A."/>
            <person name="Pati A."/>
            <person name="Goodwin L."/>
            <person name="Peters L."/>
            <person name="Pitluck S."/>
            <person name="Woyke T."/>
            <person name="Hedlund B.P."/>
        </authorList>
    </citation>
    <scope>NUCLEOTIDE SEQUENCE [LARGE SCALE GENOMIC DNA]</scope>
    <source>
        <strain evidence="7 8">JL-18</strain>
    </source>
</reference>
<dbReference type="GO" id="GO:0005886">
    <property type="term" value="C:plasma membrane"/>
    <property type="evidence" value="ECO:0007669"/>
    <property type="project" value="TreeGrafter"/>
</dbReference>
<dbReference type="HOGENOM" id="CLU_007948_2_1_0"/>
<sequence>MTLLAFLGVALLVVLAGSRVAFYGDALAEKRGWGRTWVGLILVAATTSLPELITGSSAAIQGLVDIAVGDVLGSTLFNLFILSLLDAVSGRVPLLGRLHPGHALAVGFGLLFLALQGAALWWGGPLLGHVSWYVPAAFFLYLLAARLTFLYEKRRSLGQEERLARLYEHLEEAQVVRGYLLWGGLVVAGASFLPSLAERLAEETGLGAGFVGTAFVGAVTSLPEVVVTLSAARLGAFDLAAGNLLGSNLFNALILAWDEALYPGAFFLEAHSSHLAAVLVALAMYGLVLVGMSYQAARKLAVLSWDTFFLLALYLLGLLWLYALR</sequence>
<dbReference type="Gene3D" id="1.20.1420.30">
    <property type="entry name" value="NCX, central ion-binding region"/>
    <property type="match status" value="1"/>
</dbReference>
<proteinExistence type="predicted"/>
<evidence type="ECO:0000256" key="3">
    <source>
        <dbReference type="ARBA" id="ARBA00022989"/>
    </source>
</evidence>
<dbReference type="PANTHER" id="PTHR10846">
    <property type="entry name" value="SODIUM/POTASSIUM/CALCIUM EXCHANGER"/>
    <property type="match status" value="1"/>
</dbReference>
<feature type="transmembrane region" description="Helical" evidence="5">
    <location>
        <begin position="209"/>
        <end position="229"/>
    </location>
</feature>